<dbReference type="GO" id="GO:0009086">
    <property type="term" value="P:methionine biosynthetic process"/>
    <property type="evidence" value="ECO:0007669"/>
    <property type="project" value="UniProtKB-KW"/>
</dbReference>
<evidence type="ECO:0000256" key="3">
    <source>
        <dbReference type="ARBA" id="ARBA00013096"/>
    </source>
</evidence>
<keyword evidence="7" id="KW-0486">Methionine biosynthesis</keyword>
<dbReference type="PANTHER" id="PTHR46509">
    <property type="entry name" value="PHOSPHOADENOSINE PHOSPHOSULFATE REDUCTASE"/>
    <property type="match status" value="1"/>
</dbReference>
<comment type="similarity">
    <text evidence="2">Belongs to the PAPS reductase family. CysH subfamily.</text>
</comment>
<dbReference type="GO" id="GO:0005737">
    <property type="term" value="C:cytoplasm"/>
    <property type="evidence" value="ECO:0007669"/>
    <property type="project" value="TreeGrafter"/>
</dbReference>
<dbReference type="NCBIfam" id="NF002537">
    <property type="entry name" value="PRK02090.1"/>
    <property type="match status" value="1"/>
</dbReference>
<feature type="domain" description="Phosphoadenosine phosphosulphate reductase" evidence="14">
    <location>
        <begin position="65"/>
        <end position="246"/>
    </location>
</feature>
<evidence type="ECO:0000313" key="16">
    <source>
        <dbReference type="Proteomes" id="UP000319160"/>
    </source>
</evidence>
<keyword evidence="16" id="KW-1185">Reference proteome</keyword>
<reference evidence="16" key="1">
    <citation type="submission" date="2019-06" db="EMBL/GenBank/DDBJ databases">
        <title>Draft genome sequence of the griseofulvin-producing fungus Xylaria cubensis strain G536.</title>
        <authorList>
            <person name="Mead M.E."/>
            <person name="Raja H.A."/>
            <person name="Steenwyk J.L."/>
            <person name="Knowles S.L."/>
            <person name="Oberlies N.H."/>
            <person name="Rokas A."/>
        </authorList>
    </citation>
    <scope>NUCLEOTIDE SEQUENCE [LARGE SCALE GENOMIC DNA]</scope>
    <source>
        <strain evidence="16">G536</strain>
    </source>
</reference>
<feature type="region of interest" description="Disordered" evidence="13">
    <location>
        <begin position="1"/>
        <end position="27"/>
    </location>
</feature>
<evidence type="ECO:0000256" key="1">
    <source>
        <dbReference type="ARBA" id="ARBA00004848"/>
    </source>
</evidence>
<dbReference type="Pfam" id="PF01507">
    <property type="entry name" value="PAPS_reduct"/>
    <property type="match status" value="1"/>
</dbReference>
<keyword evidence="5" id="KW-0521">NADP</keyword>
<feature type="compositionally biased region" description="Low complexity" evidence="13">
    <location>
        <begin position="12"/>
        <end position="27"/>
    </location>
</feature>
<evidence type="ECO:0000256" key="6">
    <source>
        <dbReference type="ARBA" id="ARBA00023002"/>
    </source>
</evidence>
<protein>
    <recommendedName>
        <fullName evidence="3">phosphoadenylyl-sulfate reductase (thioredoxin)</fullName>
        <ecNumber evidence="3">1.8.4.8</ecNumber>
    </recommendedName>
    <alternativeName>
        <fullName evidence="10">3'-phosphoadenylylsulfate reductase</fullName>
    </alternativeName>
    <alternativeName>
        <fullName evidence="12">PAPS reductase, thioredoxin dependent</fullName>
    </alternativeName>
    <alternativeName>
        <fullName evidence="11">PAdoPS reductase</fullName>
    </alternativeName>
</protein>
<dbReference type="InterPro" id="IPR002500">
    <property type="entry name" value="PAPS_reduct_dom"/>
</dbReference>
<dbReference type="AlphaFoldDB" id="A0A553HRT1"/>
<evidence type="ECO:0000256" key="8">
    <source>
        <dbReference type="ARBA" id="ARBA00023192"/>
    </source>
</evidence>
<evidence type="ECO:0000256" key="7">
    <source>
        <dbReference type="ARBA" id="ARBA00023167"/>
    </source>
</evidence>
<keyword evidence="8" id="KW-0198">Cysteine biosynthesis</keyword>
<evidence type="ECO:0000259" key="14">
    <source>
        <dbReference type="Pfam" id="PF01507"/>
    </source>
</evidence>
<dbReference type="CDD" id="cd23945">
    <property type="entry name" value="PAPS_reductase"/>
    <property type="match status" value="1"/>
</dbReference>
<evidence type="ECO:0000256" key="13">
    <source>
        <dbReference type="SAM" id="MobiDB-lite"/>
    </source>
</evidence>
<keyword evidence="4" id="KW-0028">Amino-acid biosynthesis</keyword>
<evidence type="ECO:0000256" key="9">
    <source>
        <dbReference type="ARBA" id="ARBA00052536"/>
    </source>
</evidence>
<comment type="caution">
    <text evidence="15">The sequence shown here is derived from an EMBL/GenBank/DDBJ whole genome shotgun (WGS) entry which is preliminary data.</text>
</comment>
<name>A0A553HRT1_9PEZI</name>
<feature type="compositionally biased region" description="Acidic residues" evidence="13">
    <location>
        <begin position="1"/>
        <end position="11"/>
    </location>
</feature>
<evidence type="ECO:0000256" key="11">
    <source>
        <dbReference type="ARBA" id="ARBA00082472"/>
    </source>
</evidence>
<evidence type="ECO:0000256" key="4">
    <source>
        <dbReference type="ARBA" id="ARBA00022605"/>
    </source>
</evidence>
<sequence>MHFEIDMDSESSESGYASGSSSFTPSSRRPQIVFTELHLEHLNQQFERLAPQEILRMSKLIFPNLYQTTAFGLTGLVTLDMLSKLHAETPGSSPVEIIFLDTLYHFQETYQLVARVQERYPEVRIHTFLPEGCKTAAEFAERYGHKLWEKDGERYDYLAKVEPQQRSYDVLNVAAVLTGRRRSQGAARGDIAVVEMDRERGIVKINPLVNWSFDQVQDYIKTNNVPYNALLDRDYKSVGDWHSTQPVAEGEDERAGRWKGQQKTECGIHNKQSRYAMFLMELAKKQAMEEAEAVKAAEVTKVETTADSRVDIAVVDLTGPTSETALPKTVENDTRVRKSLLGARPRATKPGRKIGFSSSSWRARNFCVIM</sequence>
<dbReference type="GO" id="GO:0019344">
    <property type="term" value="P:cysteine biosynthetic process"/>
    <property type="evidence" value="ECO:0007669"/>
    <property type="project" value="UniProtKB-KW"/>
</dbReference>
<gene>
    <name evidence="15" type="ORF">FHL15_008421</name>
</gene>
<dbReference type="NCBIfam" id="TIGR00434">
    <property type="entry name" value="cysH"/>
    <property type="match status" value="1"/>
</dbReference>
<dbReference type="InterPro" id="IPR004511">
    <property type="entry name" value="PAPS/APS_Rdtase"/>
</dbReference>
<dbReference type="InterPro" id="IPR014729">
    <property type="entry name" value="Rossmann-like_a/b/a_fold"/>
</dbReference>
<dbReference type="Proteomes" id="UP000319160">
    <property type="component" value="Unassembled WGS sequence"/>
</dbReference>
<evidence type="ECO:0000256" key="12">
    <source>
        <dbReference type="ARBA" id="ARBA00082553"/>
    </source>
</evidence>
<dbReference type="STRING" id="2512241.A0A553HRT1"/>
<dbReference type="PANTHER" id="PTHR46509:SF1">
    <property type="entry name" value="PHOSPHOADENOSINE PHOSPHOSULFATE REDUCTASE"/>
    <property type="match status" value="1"/>
</dbReference>
<dbReference type="SUPFAM" id="SSF52402">
    <property type="entry name" value="Adenine nucleotide alpha hydrolases-like"/>
    <property type="match status" value="1"/>
</dbReference>
<dbReference type="GO" id="GO:0019379">
    <property type="term" value="P:sulfate assimilation, phosphoadenylyl sulfate reduction by phosphoadenylyl-sulfate reductase (thioredoxin)"/>
    <property type="evidence" value="ECO:0007669"/>
    <property type="project" value="InterPro"/>
</dbReference>
<accession>A0A553HRT1</accession>
<evidence type="ECO:0000256" key="2">
    <source>
        <dbReference type="ARBA" id="ARBA00009732"/>
    </source>
</evidence>
<dbReference type="EMBL" id="VFLP01000053">
    <property type="protein sequence ID" value="TRX90646.1"/>
    <property type="molecule type" value="Genomic_DNA"/>
</dbReference>
<organism evidence="15 16">
    <name type="scientific">Xylaria flabelliformis</name>
    <dbReference type="NCBI Taxonomy" id="2512241"/>
    <lineage>
        <taxon>Eukaryota</taxon>
        <taxon>Fungi</taxon>
        <taxon>Dikarya</taxon>
        <taxon>Ascomycota</taxon>
        <taxon>Pezizomycotina</taxon>
        <taxon>Sordariomycetes</taxon>
        <taxon>Xylariomycetidae</taxon>
        <taxon>Xylariales</taxon>
        <taxon>Xylariaceae</taxon>
        <taxon>Xylaria</taxon>
    </lineage>
</organism>
<dbReference type="HAMAP" id="MF_00063">
    <property type="entry name" value="CysH"/>
    <property type="match status" value="1"/>
</dbReference>
<evidence type="ECO:0000313" key="15">
    <source>
        <dbReference type="EMBL" id="TRX90646.1"/>
    </source>
</evidence>
<dbReference type="FunFam" id="3.40.50.620:FF:000151">
    <property type="entry name" value="Phosphoadenosine phosphosulfate reductase"/>
    <property type="match status" value="1"/>
</dbReference>
<evidence type="ECO:0000256" key="5">
    <source>
        <dbReference type="ARBA" id="ARBA00022857"/>
    </source>
</evidence>
<comment type="catalytic activity">
    <reaction evidence="9">
        <text>[thioredoxin]-disulfide + sulfite + adenosine 3',5'-bisphosphate + 2 H(+) = [thioredoxin]-dithiol + 3'-phosphoadenylyl sulfate</text>
        <dbReference type="Rhea" id="RHEA:11724"/>
        <dbReference type="Rhea" id="RHEA-COMP:10698"/>
        <dbReference type="Rhea" id="RHEA-COMP:10700"/>
        <dbReference type="ChEBI" id="CHEBI:15378"/>
        <dbReference type="ChEBI" id="CHEBI:17359"/>
        <dbReference type="ChEBI" id="CHEBI:29950"/>
        <dbReference type="ChEBI" id="CHEBI:50058"/>
        <dbReference type="ChEBI" id="CHEBI:58339"/>
        <dbReference type="ChEBI" id="CHEBI:58343"/>
        <dbReference type="EC" id="1.8.4.8"/>
    </reaction>
</comment>
<proteinExistence type="inferred from homology"/>
<dbReference type="Gene3D" id="3.40.50.620">
    <property type="entry name" value="HUPs"/>
    <property type="match status" value="1"/>
</dbReference>
<dbReference type="NCBIfam" id="TIGR02057">
    <property type="entry name" value="PAPS_reductase"/>
    <property type="match status" value="1"/>
</dbReference>
<dbReference type="EC" id="1.8.4.8" evidence="3"/>
<dbReference type="GO" id="GO:0004604">
    <property type="term" value="F:phosphoadenylyl-sulfate reductase (thioredoxin) activity"/>
    <property type="evidence" value="ECO:0007669"/>
    <property type="project" value="UniProtKB-EC"/>
</dbReference>
<evidence type="ECO:0000256" key="10">
    <source>
        <dbReference type="ARBA" id="ARBA00078053"/>
    </source>
</evidence>
<dbReference type="OrthoDB" id="7869097at2759"/>
<comment type="pathway">
    <text evidence="1">Sulfur metabolism; hydrogen sulfide biosynthesis; sulfite from sulfate: step 3/3.</text>
</comment>
<dbReference type="InterPro" id="IPR011800">
    <property type="entry name" value="PAPS_reductase_CysH"/>
</dbReference>
<keyword evidence="6" id="KW-0560">Oxidoreductase</keyword>